<reference evidence="2" key="1">
    <citation type="submission" date="2017-01" db="EMBL/GenBank/DDBJ databases">
        <authorList>
            <person name="Mah S.A."/>
            <person name="Swanson W.J."/>
            <person name="Moy G.W."/>
            <person name="Vacquier V.D."/>
        </authorList>
    </citation>
    <scope>NUCLEOTIDE SEQUENCE [LARGE SCALE GENOMIC DNA]</scope>
    <source>
        <strain evidence="2">ID-206-W2</strain>
    </source>
</reference>
<dbReference type="EMBL" id="LSSM01000139">
    <property type="protein sequence ID" value="OMJ29914.1"/>
    <property type="molecule type" value="Genomic_DNA"/>
</dbReference>
<comment type="caution">
    <text evidence="2">The sequence shown here is derived from an EMBL/GenBank/DDBJ whole genome shotgun (WGS) entry which is preliminary data.</text>
</comment>
<name>A0A1R1YSP7_9FUNG</name>
<sequence length="76" mass="8695">MHLIYRIGTDLDVCNELPMRLDLLDTYPQILRLGSQILAHLLEPAQLVPPPLRALLRRAQVPAELEINLPQLHELL</sequence>
<evidence type="ECO:0000313" key="1">
    <source>
        <dbReference type="EMBL" id="OMJ27547.1"/>
    </source>
</evidence>
<dbReference type="AlphaFoldDB" id="A0A1R1YSP7"/>
<dbReference type="Proteomes" id="UP000187429">
    <property type="component" value="Unassembled WGS sequence"/>
</dbReference>
<evidence type="ECO:0000313" key="3">
    <source>
        <dbReference type="Proteomes" id="UP000187429"/>
    </source>
</evidence>
<gene>
    <name evidence="1" type="ORF">AYI69_g3012</name>
    <name evidence="2" type="ORF">AYI69_g554</name>
</gene>
<organism evidence="2 3">
    <name type="scientific">Smittium culicis</name>
    <dbReference type="NCBI Taxonomy" id="133412"/>
    <lineage>
        <taxon>Eukaryota</taxon>
        <taxon>Fungi</taxon>
        <taxon>Fungi incertae sedis</taxon>
        <taxon>Zoopagomycota</taxon>
        <taxon>Kickxellomycotina</taxon>
        <taxon>Harpellomycetes</taxon>
        <taxon>Harpellales</taxon>
        <taxon>Legeriomycetaceae</taxon>
        <taxon>Smittium</taxon>
    </lineage>
</organism>
<keyword evidence="3" id="KW-1185">Reference proteome</keyword>
<proteinExistence type="predicted"/>
<protein>
    <submittedName>
        <fullName evidence="2">Uncharacterized protein</fullName>
    </submittedName>
</protein>
<accession>A0A1R1YSP7</accession>
<dbReference type="EMBL" id="LSSM01000949">
    <property type="protein sequence ID" value="OMJ27547.1"/>
    <property type="molecule type" value="Genomic_DNA"/>
</dbReference>
<evidence type="ECO:0000313" key="2">
    <source>
        <dbReference type="EMBL" id="OMJ29914.1"/>
    </source>
</evidence>
<reference evidence="3" key="2">
    <citation type="submission" date="2017-01" db="EMBL/GenBank/DDBJ databases">
        <authorList>
            <person name="Wang Y."/>
            <person name="White M."/>
            <person name="Kvist S."/>
            <person name="Moncalvo J.-M."/>
        </authorList>
    </citation>
    <scope>NUCLEOTIDE SEQUENCE [LARGE SCALE GENOMIC DNA]</scope>
    <source>
        <strain evidence="3">ID-206-W2</strain>
    </source>
</reference>